<feature type="transmembrane region" description="Helical" evidence="1">
    <location>
        <begin position="26"/>
        <end position="46"/>
    </location>
</feature>
<sequence length="241" mass="25154">MSTTAAGAQASALAEFDRTTSRWGQLTMIAALLLSLAGPAYLVFFADLGVTGGMVLTAALAVGASFFVLWFVEPITYYPVLGPATMYQAFMIGNLANKLLPAAMVAQATIGAKSGTKKADFSALMAICGAAMVHVLSMLIFVGLLGTWLLSLIPLEVMEVTRIYIFPAIIGAVVVQLVVSAKQPRITLVAVAVALLVVFVLVPLVPALAKLATGITVIVTAVLAWFVRDRNAAAGKAELVN</sequence>
<evidence type="ECO:0008006" key="3">
    <source>
        <dbReference type="Google" id="ProtNLM"/>
    </source>
</evidence>
<accession>A0A078MR87</accession>
<dbReference type="AlphaFoldDB" id="A0A078MR87"/>
<feature type="transmembrane region" description="Helical" evidence="1">
    <location>
        <begin position="211"/>
        <end position="227"/>
    </location>
</feature>
<feature type="transmembrane region" description="Helical" evidence="1">
    <location>
        <begin position="123"/>
        <end position="150"/>
    </location>
</feature>
<keyword evidence="1" id="KW-1133">Transmembrane helix</keyword>
<name>A0A078MR87_9MICC</name>
<feature type="transmembrane region" description="Helical" evidence="1">
    <location>
        <begin position="52"/>
        <end position="72"/>
    </location>
</feature>
<dbReference type="PATRIC" id="fig|1461584.3.peg.3059"/>
<proteinExistence type="predicted"/>
<protein>
    <recommendedName>
        <fullName evidence="3">AzlC protein</fullName>
    </recommendedName>
</protein>
<reference evidence="2" key="1">
    <citation type="submission" date="2014-07" db="EMBL/GenBank/DDBJ databases">
        <authorList>
            <person name="Urmite Genomes Urmite Genomes"/>
        </authorList>
    </citation>
    <scope>NUCLEOTIDE SEQUENCE</scope>
    <source>
        <strain evidence="2">11W110_air</strain>
    </source>
</reference>
<evidence type="ECO:0000313" key="2">
    <source>
        <dbReference type="EMBL" id="CEA09713.1"/>
    </source>
</evidence>
<keyword evidence="1" id="KW-0812">Transmembrane</keyword>
<organism evidence="2">
    <name type="scientific">Arthrobacter saudimassiliensis</name>
    <dbReference type="NCBI Taxonomy" id="1461584"/>
    <lineage>
        <taxon>Bacteria</taxon>
        <taxon>Bacillati</taxon>
        <taxon>Actinomycetota</taxon>
        <taxon>Actinomycetes</taxon>
        <taxon>Micrococcales</taxon>
        <taxon>Micrococcaceae</taxon>
        <taxon>Arthrobacter</taxon>
    </lineage>
</organism>
<keyword evidence="1" id="KW-0472">Membrane</keyword>
<feature type="transmembrane region" description="Helical" evidence="1">
    <location>
        <begin position="162"/>
        <end position="179"/>
    </location>
</feature>
<evidence type="ECO:0000256" key="1">
    <source>
        <dbReference type="SAM" id="Phobius"/>
    </source>
</evidence>
<gene>
    <name evidence="2" type="ORF">BN1051_03085</name>
</gene>
<feature type="transmembrane region" description="Helical" evidence="1">
    <location>
        <begin position="186"/>
        <end position="205"/>
    </location>
</feature>
<dbReference type="EMBL" id="LN483072">
    <property type="protein sequence ID" value="CEA09713.1"/>
    <property type="molecule type" value="Genomic_DNA"/>
</dbReference>